<proteinExistence type="predicted"/>
<keyword evidence="3" id="KW-1185">Reference proteome</keyword>
<organism evidence="2 3">
    <name type="scientific">Mycobacterium gallinarum</name>
    <dbReference type="NCBI Taxonomy" id="39689"/>
    <lineage>
        <taxon>Bacteria</taxon>
        <taxon>Bacillati</taxon>
        <taxon>Actinomycetota</taxon>
        <taxon>Actinomycetes</taxon>
        <taxon>Mycobacteriales</taxon>
        <taxon>Mycobacteriaceae</taxon>
        <taxon>Mycobacterium</taxon>
    </lineage>
</organism>
<sequence>MLSDNEFAALRDIERRFYRGSPELFRLFDSVEPQSVTNQRKPARTRMLIAAVALSWLALRGPRMLSATEVRILRRQPLPRTARADNAAAERTGLVSGHSGPVEDVGVFLAQSTTVTAPSYGSYTEEGPGRLDREPEHVESPSQEVLVFPQIAVRARERVPTAKARAELERK</sequence>
<protein>
    <submittedName>
        <fullName evidence="2">Uncharacterized protein</fullName>
    </submittedName>
</protein>
<dbReference type="KEGG" id="mgau:MGALJ_42570"/>
<reference evidence="2 3" key="1">
    <citation type="journal article" date="2019" name="Emerg. Microbes Infect.">
        <title>Comprehensive subspecies identification of 175 nontuberculous mycobacteria species based on 7547 genomic profiles.</title>
        <authorList>
            <person name="Matsumoto Y."/>
            <person name="Kinjo T."/>
            <person name="Motooka D."/>
            <person name="Nabeya D."/>
            <person name="Jung N."/>
            <person name="Uechi K."/>
            <person name="Horii T."/>
            <person name="Iida T."/>
            <person name="Fujita J."/>
            <person name="Nakamura S."/>
        </authorList>
    </citation>
    <scope>NUCLEOTIDE SEQUENCE [LARGE SCALE GENOMIC DNA]</scope>
    <source>
        <strain evidence="2 3">JCM 6399</strain>
    </source>
</reference>
<feature type="compositionally biased region" description="Basic and acidic residues" evidence="1">
    <location>
        <begin position="127"/>
        <end position="139"/>
    </location>
</feature>
<evidence type="ECO:0000313" key="2">
    <source>
        <dbReference type="EMBL" id="BBY94588.1"/>
    </source>
</evidence>
<dbReference type="Proteomes" id="UP000465785">
    <property type="component" value="Chromosome"/>
</dbReference>
<accession>A0A9W4B5V8</accession>
<name>A0A9W4B5V8_9MYCO</name>
<evidence type="ECO:0000256" key="1">
    <source>
        <dbReference type="SAM" id="MobiDB-lite"/>
    </source>
</evidence>
<feature type="region of interest" description="Disordered" evidence="1">
    <location>
        <begin position="118"/>
        <end position="142"/>
    </location>
</feature>
<dbReference type="EMBL" id="AP022601">
    <property type="protein sequence ID" value="BBY94588.1"/>
    <property type="molecule type" value="Genomic_DNA"/>
</dbReference>
<dbReference type="AlphaFoldDB" id="A0A9W4B5V8"/>
<gene>
    <name evidence="2" type="ORF">MGALJ_42570</name>
</gene>
<evidence type="ECO:0000313" key="3">
    <source>
        <dbReference type="Proteomes" id="UP000465785"/>
    </source>
</evidence>